<gene>
    <name evidence="3" type="ORF">IFO69_19250</name>
</gene>
<feature type="domain" description="Glycosyl transferase family 1" evidence="1">
    <location>
        <begin position="214"/>
        <end position="358"/>
    </location>
</feature>
<dbReference type="Gene3D" id="3.40.50.2000">
    <property type="entry name" value="Glycogen Phosphorylase B"/>
    <property type="match status" value="2"/>
</dbReference>
<dbReference type="InterPro" id="IPR028098">
    <property type="entry name" value="Glyco_trans_4-like_N"/>
</dbReference>
<evidence type="ECO:0000313" key="4">
    <source>
        <dbReference type="Proteomes" id="UP000647133"/>
    </source>
</evidence>
<name>A0ABR9AQ21_9BACT</name>
<feature type="domain" description="Glycosyltransferase subfamily 4-like N-terminal" evidence="2">
    <location>
        <begin position="77"/>
        <end position="187"/>
    </location>
</feature>
<evidence type="ECO:0000259" key="1">
    <source>
        <dbReference type="Pfam" id="PF00534"/>
    </source>
</evidence>
<reference evidence="3 4" key="1">
    <citation type="submission" date="2020-09" db="EMBL/GenBank/DDBJ databases">
        <title>Echinicola sp. CAU 1574 isolated from sand of Sido Beach.</title>
        <authorList>
            <person name="Kim W."/>
        </authorList>
    </citation>
    <scope>NUCLEOTIDE SEQUENCE [LARGE SCALE GENOMIC DNA]</scope>
    <source>
        <strain evidence="3 4">CAU 1574</strain>
    </source>
</reference>
<dbReference type="CDD" id="cd03801">
    <property type="entry name" value="GT4_PimA-like"/>
    <property type="match status" value="1"/>
</dbReference>
<dbReference type="Pfam" id="PF13439">
    <property type="entry name" value="Glyco_transf_4"/>
    <property type="match status" value="1"/>
</dbReference>
<organism evidence="3 4">
    <name type="scientific">Echinicola arenosa</name>
    <dbReference type="NCBI Taxonomy" id="2774144"/>
    <lineage>
        <taxon>Bacteria</taxon>
        <taxon>Pseudomonadati</taxon>
        <taxon>Bacteroidota</taxon>
        <taxon>Cytophagia</taxon>
        <taxon>Cytophagales</taxon>
        <taxon>Cyclobacteriaceae</taxon>
        <taxon>Echinicola</taxon>
    </lineage>
</organism>
<dbReference type="Pfam" id="PF00534">
    <property type="entry name" value="Glycos_transf_1"/>
    <property type="match status" value="1"/>
</dbReference>
<comment type="caution">
    <text evidence="3">The sequence shown here is derived from an EMBL/GenBank/DDBJ whole genome shotgun (WGS) entry which is preliminary data.</text>
</comment>
<evidence type="ECO:0000313" key="3">
    <source>
        <dbReference type="EMBL" id="MBD8490898.1"/>
    </source>
</evidence>
<dbReference type="InterPro" id="IPR001296">
    <property type="entry name" value="Glyco_trans_1"/>
</dbReference>
<dbReference type="EMBL" id="JACYTQ010000009">
    <property type="protein sequence ID" value="MBD8490898.1"/>
    <property type="molecule type" value="Genomic_DNA"/>
</dbReference>
<evidence type="ECO:0000259" key="2">
    <source>
        <dbReference type="Pfam" id="PF13439"/>
    </source>
</evidence>
<dbReference type="PANTHER" id="PTHR12526">
    <property type="entry name" value="GLYCOSYLTRANSFERASE"/>
    <property type="match status" value="1"/>
</dbReference>
<sequence length="382" mass="44204">MKVVYITYPFFLDFSIEYIKELSKRVELHVYVLTSEDKLSGTIFKIDGLPEREKVSHPFEEIKGMLKDANYFESYLKDCKRFDLVFFPKKRVGMKGLQKNRQFAKLINGIRPDVVHFDDISILLFAMPFFLKVKNWVIDVHDPKPHSGEADWRRKMIRTLMYPRAKKFLTYSAHSKRTFESIYGISKPVNNLSLVPYTFYDRYKELATEQLIEGEYLLFIGRVSAYKGVSDLLEAFKIISKEYPKIKLVIAGKWKSNFSVEEDVISDQVIIIDRFLENEEVAGLIRKSKGVICPYKDATQSGVVMTALGLRKEIIVSNVGGLPETIINGNGIVYDRNKEDGLLKAIKQLLDRKKSGEKITLSPEILPPYNVDKLIKFYQETY</sequence>
<accession>A0ABR9AQ21</accession>
<protein>
    <submittedName>
        <fullName evidence="3">Glycosyltransferase family 4 protein</fullName>
    </submittedName>
</protein>
<proteinExistence type="predicted"/>
<keyword evidence="4" id="KW-1185">Reference proteome</keyword>
<dbReference type="RefSeq" id="WP_192011774.1">
    <property type="nucleotide sequence ID" value="NZ_JACYTQ010000009.1"/>
</dbReference>
<dbReference type="SUPFAM" id="SSF53756">
    <property type="entry name" value="UDP-Glycosyltransferase/glycogen phosphorylase"/>
    <property type="match status" value="1"/>
</dbReference>
<dbReference type="Proteomes" id="UP000647133">
    <property type="component" value="Unassembled WGS sequence"/>
</dbReference>